<feature type="domain" description="ABC transporter" evidence="8">
    <location>
        <begin position="8"/>
        <end position="255"/>
    </location>
</feature>
<keyword evidence="1" id="KW-0813">Transport</keyword>
<keyword evidence="6" id="KW-0029">Amino-acid transport</keyword>
<keyword evidence="2" id="KW-1003">Cell membrane</keyword>
<dbReference type="SUPFAM" id="SSF55021">
    <property type="entry name" value="ACT-like"/>
    <property type="match status" value="1"/>
</dbReference>
<evidence type="ECO:0000256" key="6">
    <source>
        <dbReference type="ARBA" id="ARBA00022970"/>
    </source>
</evidence>
<reference evidence="9 10" key="1">
    <citation type="submission" date="2021-11" db="EMBL/GenBank/DDBJ databases">
        <authorList>
            <person name="Depoorter E."/>
        </authorList>
    </citation>
    <scope>NUCLEOTIDE SEQUENCE [LARGE SCALE GENOMIC DNA]</scope>
    <source>
        <strain evidence="9 10">LMG 24289</strain>
    </source>
</reference>
<keyword evidence="3" id="KW-0547">Nucleotide-binding</keyword>
<evidence type="ECO:0000256" key="7">
    <source>
        <dbReference type="ARBA" id="ARBA00023136"/>
    </source>
</evidence>
<keyword evidence="7" id="KW-0472">Membrane</keyword>
<dbReference type="InterPro" id="IPR045865">
    <property type="entry name" value="ACT-like_dom_sf"/>
</dbReference>
<evidence type="ECO:0000256" key="3">
    <source>
        <dbReference type="ARBA" id="ARBA00022741"/>
    </source>
</evidence>
<dbReference type="InterPro" id="IPR027417">
    <property type="entry name" value="P-loop_NTPase"/>
</dbReference>
<dbReference type="SUPFAM" id="SSF52540">
    <property type="entry name" value="P-loop containing nucleoside triphosphate hydrolases"/>
    <property type="match status" value="1"/>
</dbReference>
<dbReference type="PANTHER" id="PTHR43166">
    <property type="entry name" value="AMINO ACID IMPORT ATP-BINDING PROTEIN"/>
    <property type="match status" value="1"/>
</dbReference>
<dbReference type="EC" id="3.6.3.-" evidence="9"/>
<keyword evidence="4 9" id="KW-0067">ATP-binding</keyword>
<name>A0ABM8Z9K8_9LACO</name>
<evidence type="ECO:0000256" key="2">
    <source>
        <dbReference type="ARBA" id="ARBA00022475"/>
    </source>
</evidence>
<dbReference type="InterPro" id="IPR018449">
    <property type="entry name" value="NIL_domain"/>
</dbReference>
<dbReference type="Gene3D" id="3.30.70.260">
    <property type="match status" value="1"/>
</dbReference>
<evidence type="ECO:0000313" key="9">
    <source>
        <dbReference type="EMBL" id="CAH0417391.1"/>
    </source>
</evidence>
<gene>
    <name evidence="9" type="primary">metN</name>
    <name evidence="9" type="ORF">WFA24289_01732</name>
</gene>
<dbReference type="PROSITE" id="PS00211">
    <property type="entry name" value="ABC_TRANSPORTER_1"/>
    <property type="match status" value="1"/>
</dbReference>
<dbReference type="InterPro" id="IPR050086">
    <property type="entry name" value="MetN_ABC_transporter-like"/>
</dbReference>
<keyword evidence="9" id="KW-0378">Hydrolase</keyword>
<dbReference type="Pfam" id="PF00005">
    <property type="entry name" value="ABC_tran"/>
    <property type="match status" value="1"/>
</dbReference>
<dbReference type="SMART" id="SM00930">
    <property type="entry name" value="NIL"/>
    <property type="match status" value="1"/>
</dbReference>
<dbReference type="RefSeq" id="WP_230097416.1">
    <property type="nucleotide sequence ID" value="NZ_CAKKNS010000009.1"/>
</dbReference>
<evidence type="ECO:0000256" key="1">
    <source>
        <dbReference type="ARBA" id="ARBA00022448"/>
    </source>
</evidence>
<dbReference type="InterPro" id="IPR003439">
    <property type="entry name" value="ABC_transporter-like_ATP-bd"/>
</dbReference>
<evidence type="ECO:0000256" key="5">
    <source>
        <dbReference type="ARBA" id="ARBA00022967"/>
    </source>
</evidence>
<evidence type="ECO:0000313" key="10">
    <source>
        <dbReference type="Proteomes" id="UP000789707"/>
    </source>
</evidence>
<dbReference type="GO" id="GO:0005524">
    <property type="term" value="F:ATP binding"/>
    <property type="evidence" value="ECO:0007669"/>
    <property type="project" value="UniProtKB-KW"/>
</dbReference>
<dbReference type="CDD" id="cd03258">
    <property type="entry name" value="ABC_MetN_methionine_transporter"/>
    <property type="match status" value="1"/>
</dbReference>
<dbReference type="EMBL" id="CAKKNS010000009">
    <property type="protein sequence ID" value="CAH0417391.1"/>
    <property type="molecule type" value="Genomic_DNA"/>
</dbReference>
<evidence type="ECO:0000259" key="8">
    <source>
        <dbReference type="PROSITE" id="PS50893"/>
    </source>
</evidence>
<dbReference type="InterPro" id="IPR003593">
    <property type="entry name" value="AAA+_ATPase"/>
</dbReference>
<dbReference type="GO" id="GO:0016787">
    <property type="term" value="F:hydrolase activity"/>
    <property type="evidence" value="ECO:0007669"/>
    <property type="project" value="UniProtKB-KW"/>
</dbReference>
<dbReference type="Pfam" id="PF09383">
    <property type="entry name" value="NIL"/>
    <property type="match status" value="1"/>
</dbReference>
<dbReference type="PANTHER" id="PTHR43166:SF30">
    <property type="entry name" value="METHIONINE IMPORT ATP-BINDING PROTEIN METN"/>
    <property type="match status" value="1"/>
</dbReference>
<organism evidence="9 10">
    <name type="scientific">Periweissella fabaria</name>
    <dbReference type="NCBI Taxonomy" id="546157"/>
    <lineage>
        <taxon>Bacteria</taxon>
        <taxon>Bacillati</taxon>
        <taxon>Bacillota</taxon>
        <taxon>Bacilli</taxon>
        <taxon>Lactobacillales</taxon>
        <taxon>Lactobacillaceae</taxon>
        <taxon>Periweissella</taxon>
    </lineage>
</organism>
<dbReference type="SMART" id="SM00382">
    <property type="entry name" value="AAA"/>
    <property type="match status" value="1"/>
</dbReference>
<evidence type="ECO:0000256" key="4">
    <source>
        <dbReference type="ARBA" id="ARBA00022840"/>
    </source>
</evidence>
<comment type="caution">
    <text evidence="9">The sequence shown here is derived from an EMBL/GenBank/DDBJ whole genome shotgun (WGS) entry which is preliminary data.</text>
</comment>
<dbReference type="InterPro" id="IPR041701">
    <property type="entry name" value="MetN_ABC"/>
</dbReference>
<proteinExistence type="predicted"/>
<protein>
    <submittedName>
        <fullName evidence="9">Methionine import ATP-binding protein MetN</fullName>
        <ecNumber evidence="9">3.6.3.-</ecNumber>
    </submittedName>
</protein>
<keyword evidence="10" id="KW-1185">Reference proteome</keyword>
<keyword evidence="5" id="KW-1278">Translocase</keyword>
<dbReference type="Proteomes" id="UP000789707">
    <property type="component" value="Unassembled WGS sequence"/>
</dbReference>
<dbReference type="InterPro" id="IPR017871">
    <property type="entry name" value="ABC_transporter-like_CS"/>
</dbReference>
<accession>A0ABM8Z9K8</accession>
<sequence length="360" mass="39409">MSEKSPIIKLENIDVIFEQKKQTIHAVKDVSLDIYPGDIYGIVGYSGAGKSTLVRTINLLQKPTHGNVIVSGTNLATDNNGLESYIPNKDLRNERKKIGMIFQHFNLMNERTVAQNVLFPIAHLKLTKDQRQQKVNELLDLVGLADRANAYPSQLSGGQKQRVAIARALASEPEILISDEATSALDPKTTNSILLLLKKLNVELGLTIVLITHEMQAVKEIANKVAVMENGEVIERGSLLEIFTAPEKQLTKDFIDTATNLEDGLRKVQNQGIVQNLQSPDILVQLSYAGASTDEPLISTLFKEFNVSANILFGNVEILQNTPVGTLITILSGQQQDIKTAIASIEQNGVEVKILKGALA</sequence>
<dbReference type="PROSITE" id="PS50893">
    <property type="entry name" value="ABC_TRANSPORTER_2"/>
    <property type="match status" value="1"/>
</dbReference>
<dbReference type="Gene3D" id="3.40.50.300">
    <property type="entry name" value="P-loop containing nucleotide triphosphate hydrolases"/>
    <property type="match status" value="1"/>
</dbReference>